<dbReference type="AlphaFoldDB" id="A0A5C5BD49"/>
<dbReference type="Proteomes" id="UP000313849">
    <property type="component" value="Unassembled WGS sequence"/>
</dbReference>
<organism evidence="2 3">
    <name type="scientific">Miniimonas arenae</name>
    <dbReference type="NCBI Taxonomy" id="676201"/>
    <lineage>
        <taxon>Bacteria</taxon>
        <taxon>Bacillati</taxon>
        <taxon>Actinomycetota</taxon>
        <taxon>Actinomycetes</taxon>
        <taxon>Micrococcales</taxon>
        <taxon>Beutenbergiaceae</taxon>
        <taxon>Miniimonas</taxon>
    </lineage>
</organism>
<accession>A0A5C5BD49</accession>
<keyword evidence="3" id="KW-1185">Reference proteome</keyword>
<evidence type="ECO:0000256" key="1">
    <source>
        <dbReference type="SAM" id="MobiDB-lite"/>
    </source>
</evidence>
<reference evidence="2 3" key="1">
    <citation type="submission" date="2019-06" db="EMBL/GenBank/DDBJ databases">
        <title>Draft genome sequence of Miniimonas arenae KCTC 19750T isolated from sea sand.</title>
        <authorList>
            <person name="Park S.-J."/>
        </authorList>
    </citation>
    <scope>NUCLEOTIDE SEQUENCE [LARGE SCALE GENOMIC DNA]</scope>
    <source>
        <strain evidence="2 3">KCTC 19750</strain>
    </source>
</reference>
<evidence type="ECO:0000313" key="2">
    <source>
        <dbReference type="EMBL" id="TNU76021.1"/>
    </source>
</evidence>
<dbReference type="OrthoDB" id="3267974at2"/>
<sequence>MATTDTRTTRHTEAEAADRLAFADAALGAAGHEVTDPVLRELLAQQASGEITGDEARERSRRHILGR</sequence>
<protein>
    <recommendedName>
        <fullName evidence="4">Antitoxin VbhA domain-containing protein</fullName>
    </recommendedName>
</protein>
<gene>
    <name evidence="2" type="ORF">FH969_05020</name>
</gene>
<name>A0A5C5BD49_9MICO</name>
<comment type="caution">
    <text evidence="2">The sequence shown here is derived from an EMBL/GenBank/DDBJ whole genome shotgun (WGS) entry which is preliminary data.</text>
</comment>
<dbReference type="RefSeq" id="WP_108719341.1">
    <property type="nucleotide sequence ID" value="NZ_VENP01000012.1"/>
</dbReference>
<dbReference type="EMBL" id="VENP01000012">
    <property type="protein sequence ID" value="TNU76021.1"/>
    <property type="molecule type" value="Genomic_DNA"/>
</dbReference>
<feature type="region of interest" description="Disordered" evidence="1">
    <location>
        <begin position="47"/>
        <end position="67"/>
    </location>
</feature>
<evidence type="ECO:0008006" key="4">
    <source>
        <dbReference type="Google" id="ProtNLM"/>
    </source>
</evidence>
<evidence type="ECO:0000313" key="3">
    <source>
        <dbReference type="Proteomes" id="UP000313849"/>
    </source>
</evidence>
<proteinExistence type="predicted"/>